<evidence type="ECO:0000313" key="4">
    <source>
        <dbReference type="EMBL" id="RYO76845.1"/>
    </source>
</evidence>
<evidence type="ECO:0000313" key="5">
    <source>
        <dbReference type="Proteomes" id="UP000294003"/>
    </source>
</evidence>
<sequence>MPTHGESTKKTQLQERLTAAEQSMRNAEQSLYENRQLRDRLATATQAMVEQNQLRERLAAAGQSTRQAEQSAVENSHLRERLAAAERSLQQATAARGIPASFASTLFGTTPQSAAAQSLAGPQHTTTLFGMAESHRSVVQSRLCLGVTLRIRWPARGNTPTGAPWVMLIHGYVARSMISQRKPTNPESWPHAWRDVGDMLLFLDQVYITVDVLAQAHRDFQALEQEALVPQMQRSGPGGEQGWIRLFRDLSNNIADRAFRKCMAKGQTANGAVPNFPNILPHERRDGGLYAPTQIRLGLTDVLREIAASPSQALSADEAASLAPTAVLRSILIWDDNVDPDTIPPRLRAFHDWIAEARWLRRVTEEDIQKYLDGRPPATITGILGELPPEYHDLARALVPRNADPLPPHRPFDHKIELLPGQTPPDSRARPMSPHELLAVRKYIDDHLEKGFTRPSGPSAAAPILLAKKPNYRGLNNVTVKNRYPIPLVRETLDALCSARISTKLDIVAAFNRLRIAPGDECKTAFITQFGLFGALIRN</sequence>
<dbReference type="InterPro" id="IPR032567">
    <property type="entry name" value="RTL1-rel"/>
</dbReference>
<accession>A0ABY0GSR1</accession>
<dbReference type="EMBL" id="QJNS01000542">
    <property type="protein sequence ID" value="RYO76845.1"/>
    <property type="molecule type" value="Genomic_DNA"/>
</dbReference>
<dbReference type="SUPFAM" id="SSF56672">
    <property type="entry name" value="DNA/RNA polymerases"/>
    <property type="match status" value="1"/>
</dbReference>
<dbReference type="CDD" id="cd01647">
    <property type="entry name" value="RT_LTR"/>
    <property type="match status" value="1"/>
</dbReference>
<keyword evidence="3" id="KW-0175">Coiled coil</keyword>
<name>A0ABY0GSR1_9PEZI</name>
<protein>
    <recommendedName>
        <fullName evidence="6">Reverse transcriptase domain-containing protein</fullName>
    </recommendedName>
</protein>
<dbReference type="InterPro" id="IPR043128">
    <property type="entry name" value="Rev_trsase/Diguanyl_cyclase"/>
</dbReference>
<feature type="coiled-coil region" evidence="3">
    <location>
        <begin position="10"/>
        <end position="95"/>
    </location>
</feature>
<proteinExistence type="predicted"/>
<dbReference type="PANTHER" id="PTHR15503:SF22">
    <property type="entry name" value="TRANSPOSON TY3-I GAG POLYPROTEIN"/>
    <property type="match status" value="1"/>
</dbReference>
<evidence type="ECO:0008006" key="6">
    <source>
        <dbReference type="Google" id="ProtNLM"/>
    </source>
</evidence>
<gene>
    <name evidence="4" type="ORF">DL762_009663</name>
</gene>
<dbReference type="Proteomes" id="UP000294003">
    <property type="component" value="Unassembled WGS sequence"/>
</dbReference>
<dbReference type="InterPro" id="IPR043502">
    <property type="entry name" value="DNA/RNA_pol_sf"/>
</dbReference>
<dbReference type="Gene3D" id="3.30.70.270">
    <property type="match status" value="1"/>
</dbReference>
<evidence type="ECO:0000256" key="1">
    <source>
        <dbReference type="ARBA" id="ARBA00004173"/>
    </source>
</evidence>
<organism evidence="4 5">
    <name type="scientific">Monosporascus cannonballus</name>
    <dbReference type="NCBI Taxonomy" id="155416"/>
    <lineage>
        <taxon>Eukaryota</taxon>
        <taxon>Fungi</taxon>
        <taxon>Dikarya</taxon>
        <taxon>Ascomycota</taxon>
        <taxon>Pezizomycotina</taxon>
        <taxon>Sordariomycetes</taxon>
        <taxon>Xylariomycetidae</taxon>
        <taxon>Xylariales</taxon>
        <taxon>Xylariales incertae sedis</taxon>
        <taxon>Monosporascus</taxon>
    </lineage>
</organism>
<evidence type="ECO:0000256" key="3">
    <source>
        <dbReference type="SAM" id="Coils"/>
    </source>
</evidence>
<dbReference type="PANTHER" id="PTHR15503">
    <property type="entry name" value="LDOC1 RELATED"/>
    <property type="match status" value="1"/>
</dbReference>
<comment type="subcellular location">
    <subcellularLocation>
        <location evidence="1">Mitochondrion</location>
    </subcellularLocation>
</comment>
<evidence type="ECO:0000256" key="2">
    <source>
        <dbReference type="ARBA" id="ARBA00023128"/>
    </source>
</evidence>
<dbReference type="Gene3D" id="3.10.10.10">
    <property type="entry name" value="HIV Type 1 Reverse Transcriptase, subunit A, domain 1"/>
    <property type="match status" value="1"/>
</dbReference>
<reference evidence="4 5" key="1">
    <citation type="submission" date="2018-06" db="EMBL/GenBank/DDBJ databases">
        <title>Complete Genomes of Monosporascus.</title>
        <authorList>
            <person name="Robinson A.J."/>
            <person name="Natvig D.O."/>
        </authorList>
    </citation>
    <scope>NUCLEOTIDE SEQUENCE [LARGE SCALE GENOMIC DNA]</scope>
    <source>
        <strain evidence="4 5">CBS 609.92</strain>
    </source>
</reference>
<comment type="caution">
    <text evidence="4">The sequence shown here is derived from an EMBL/GenBank/DDBJ whole genome shotgun (WGS) entry which is preliminary data.</text>
</comment>
<keyword evidence="2" id="KW-0496">Mitochondrion</keyword>
<keyword evidence="5" id="KW-1185">Reference proteome</keyword>